<keyword evidence="2 3" id="KW-0802">TPR repeat</keyword>
<evidence type="ECO:0000313" key="5">
    <source>
        <dbReference type="Proteomes" id="UP000007383"/>
    </source>
</evidence>
<evidence type="ECO:0000256" key="3">
    <source>
        <dbReference type="PROSITE-ProRule" id="PRU00339"/>
    </source>
</evidence>
<feature type="repeat" description="TPR" evidence="3">
    <location>
        <begin position="263"/>
        <end position="296"/>
    </location>
</feature>
<dbReference type="PANTHER" id="PTHR45586:SF1">
    <property type="entry name" value="LIPOPOLYSACCHARIDE ASSEMBLY PROTEIN B"/>
    <property type="match status" value="1"/>
</dbReference>
<dbReference type="OrthoDB" id="363271at2"/>
<evidence type="ECO:0000256" key="1">
    <source>
        <dbReference type="ARBA" id="ARBA00022737"/>
    </source>
</evidence>
<dbReference type="InterPro" id="IPR051012">
    <property type="entry name" value="CellSynth/LPSAsmb/PSIAsmb"/>
</dbReference>
<dbReference type="RefSeq" id="WP_014455675.1">
    <property type="nucleotide sequence ID" value="NC_017098.1"/>
</dbReference>
<evidence type="ECO:0000313" key="4">
    <source>
        <dbReference type="EMBL" id="AFG37692.1"/>
    </source>
</evidence>
<dbReference type="KEGG" id="sfc:Spiaf_1634"/>
<dbReference type="Pfam" id="PF14559">
    <property type="entry name" value="TPR_19"/>
    <property type="match status" value="3"/>
</dbReference>
<dbReference type="HOGENOM" id="CLU_412143_0_0_12"/>
<dbReference type="Pfam" id="PF13432">
    <property type="entry name" value="TPR_16"/>
    <property type="match status" value="1"/>
</dbReference>
<reference evidence="5" key="1">
    <citation type="journal article" date="2013" name="Stand. Genomic Sci.">
        <title>Complete genome sequence of the halophilic bacterium Spirochaeta africana type strain (Z-7692(T)) from the alkaline Lake Magadi in the East African Rift.</title>
        <authorList>
            <person name="Liolos K."/>
            <person name="Abt B."/>
            <person name="Scheuner C."/>
            <person name="Teshima H."/>
            <person name="Held B."/>
            <person name="Lapidus A."/>
            <person name="Nolan M."/>
            <person name="Lucas S."/>
            <person name="Deshpande S."/>
            <person name="Cheng J.F."/>
            <person name="Tapia R."/>
            <person name="Goodwin L.A."/>
            <person name="Pitluck S."/>
            <person name="Pagani I."/>
            <person name="Ivanova N."/>
            <person name="Mavromatis K."/>
            <person name="Mikhailova N."/>
            <person name="Huntemann M."/>
            <person name="Pati A."/>
            <person name="Chen A."/>
            <person name="Palaniappan K."/>
            <person name="Land M."/>
            <person name="Rohde M."/>
            <person name="Tindall B.J."/>
            <person name="Detter J.C."/>
            <person name="Goker M."/>
            <person name="Bristow J."/>
            <person name="Eisen J.A."/>
            <person name="Markowitz V."/>
            <person name="Hugenholtz P."/>
            <person name="Woyke T."/>
            <person name="Klenk H.P."/>
            <person name="Kyrpides N.C."/>
        </authorList>
    </citation>
    <scope>NUCLEOTIDE SEQUENCE</scope>
    <source>
        <strain evidence="5">ATCC 700263 / DSM 8902 / Z-7692</strain>
    </source>
</reference>
<dbReference type="SUPFAM" id="SSF48452">
    <property type="entry name" value="TPR-like"/>
    <property type="match status" value="1"/>
</dbReference>
<evidence type="ECO:0000256" key="2">
    <source>
        <dbReference type="ARBA" id="ARBA00022803"/>
    </source>
</evidence>
<dbReference type="Proteomes" id="UP000007383">
    <property type="component" value="Chromosome"/>
</dbReference>
<proteinExistence type="predicted"/>
<dbReference type="EMBL" id="CP003282">
    <property type="protein sequence ID" value="AFG37692.1"/>
    <property type="molecule type" value="Genomic_DNA"/>
</dbReference>
<accession>H9UJJ9</accession>
<keyword evidence="5" id="KW-1185">Reference proteome</keyword>
<dbReference type="Gene3D" id="1.25.40.10">
    <property type="entry name" value="Tetratricopeptide repeat domain"/>
    <property type="match status" value="2"/>
</dbReference>
<dbReference type="PATRIC" id="fig|889378.3.peg.1621"/>
<dbReference type="PROSITE" id="PS50005">
    <property type="entry name" value="TPR"/>
    <property type="match status" value="2"/>
</dbReference>
<protein>
    <submittedName>
        <fullName evidence="4">Tfp pilus assembly protein PilF</fullName>
    </submittedName>
</protein>
<dbReference type="PANTHER" id="PTHR45586">
    <property type="entry name" value="TPR REPEAT-CONTAINING PROTEIN PA4667"/>
    <property type="match status" value="1"/>
</dbReference>
<feature type="repeat" description="TPR" evidence="3">
    <location>
        <begin position="59"/>
        <end position="92"/>
    </location>
</feature>
<dbReference type="AlphaFoldDB" id="H9UJJ9"/>
<dbReference type="InterPro" id="IPR011990">
    <property type="entry name" value="TPR-like_helical_dom_sf"/>
</dbReference>
<dbReference type="InterPro" id="IPR019734">
    <property type="entry name" value="TPR_rpt"/>
</dbReference>
<dbReference type="eggNOG" id="COG0457">
    <property type="taxonomic scope" value="Bacteria"/>
</dbReference>
<sequence length="654" mass="72493">MQGTVRLLPTMLLLFVLTVAVTASPVDSYREARRLLDEGDQVAAVAGFRSAVAQNPRYLDAWIGLSEAFLQLQEFDEALAAVQRARELAGASLPVRNLHADILLSLGRIEDAERLYREVLQREPNNTDAIIGTAQIALARNNPEAASRVFARALERSPRNRTALLSLALVADAAGNYSAAERYIEQALAHHNNNPAVHYTAARLYLSRGQTEQAGFHIATALSLRDYYPDAMLLQGGLALQTGEPGQALAVMEQLLQNDPENVRAWYISAVAEHEQNRPEVAIRHLERALRLAPGNEYVRVVYETILRQDTDLEDPLRDAAALYHLDLADGYRNQNLLRRAQFHYRRALQLAPFSSRARRGYAAAFEEQQLYARYVEELLLLQDIGIDDQEIRDGIEIYSSMLLDSVGERWGIDQFELSRISVPVQIFMTGDLSDYPGAAGYLPSFIQDVFSANTRLEFAADAATAANEVEAFRIARDSGADYYLVFEPQVFDEGVQFAVGVYVARTGTRIASASVIREGAQSFSRALWVLQERTAGMFPMQAAVVERRFRHAVIDRGAMDGLEPGDELPIYSARSGMPRTDSPGLLFPDGAGLGRFVVEQVDDTIALGRITGGGFFDRVAVGDVVVKQPEDIPDPPRELGVFPPLYRQIRALD</sequence>
<organism evidence="4 5">
    <name type="scientific">Spirochaeta africana (strain ATCC 700263 / DSM 8902 / Z-7692)</name>
    <dbReference type="NCBI Taxonomy" id="889378"/>
    <lineage>
        <taxon>Bacteria</taxon>
        <taxon>Pseudomonadati</taxon>
        <taxon>Spirochaetota</taxon>
        <taxon>Spirochaetia</taxon>
        <taxon>Spirochaetales</taxon>
        <taxon>Spirochaetaceae</taxon>
        <taxon>Spirochaeta</taxon>
    </lineage>
</organism>
<dbReference type="SMART" id="SM00028">
    <property type="entry name" value="TPR"/>
    <property type="match status" value="8"/>
</dbReference>
<dbReference type="STRING" id="889378.Spiaf_1634"/>
<name>H9UJJ9_SPIAZ</name>
<gene>
    <name evidence="4" type="ordered locus">Spiaf_1634</name>
</gene>
<keyword evidence="1" id="KW-0677">Repeat</keyword>